<reference evidence="2 3" key="1">
    <citation type="submission" date="2016-04" db="EMBL/GenBank/DDBJ databases">
        <title>The genome of Intoshia linei affirms orthonectids as highly simplified spiralians.</title>
        <authorList>
            <person name="Mikhailov K.V."/>
            <person name="Slusarev G.S."/>
            <person name="Nikitin M.A."/>
            <person name="Logacheva M.D."/>
            <person name="Penin A."/>
            <person name="Aleoshin V."/>
            <person name="Panchin Y.V."/>
        </authorList>
    </citation>
    <scope>NUCLEOTIDE SEQUENCE [LARGE SCALE GENOMIC DNA]</scope>
    <source>
        <strain evidence="2">Intl2013</strain>
        <tissue evidence="2">Whole animal</tissue>
    </source>
</reference>
<dbReference type="AlphaFoldDB" id="A0A177B2D6"/>
<organism evidence="2 3">
    <name type="scientific">Intoshia linei</name>
    <dbReference type="NCBI Taxonomy" id="1819745"/>
    <lineage>
        <taxon>Eukaryota</taxon>
        <taxon>Metazoa</taxon>
        <taxon>Spiralia</taxon>
        <taxon>Lophotrochozoa</taxon>
        <taxon>Mesozoa</taxon>
        <taxon>Orthonectida</taxon>
        <taxon>Rhopaluridae</taxon>
        <taxon>Intoshia</taxon>
    </lineage>
</organism>
<keyword evidence="3" id="KW-1185">Reference proteome</keyword>
<gene>
    <name evidence="2" type="ORF">A3Q56_04388</name>
</gene>
<evidence type="ECO:0000313" key="2">
    <source>
        <dbReference type="EMBL" id="OAF67892.1"/>
    </source>
</evidence>
<sequence>MFSLFYYYSDLENIPRFYKLLPRYAFTLEKIDYKAFTLKHIEIMADAYSEKTKHSAIISKICFSTTILLISYFLSACLITSSFIHFAKAWLYRIVDMSHNNPERIQIASPLLINGDAPPGV</sequence>
<evidence type="ECO:0000256" key="1">
    <source>
        <dbReference type="SAM" id="Phobius"/>
    </source>
</evidence>
<feature type="transmembrane region" description="Helical" evidence="1">
    <location>
        <begin position="61"/>
        <end position="87"/>
    </location>
</feature>
<protein>
    <submittedName>
        <fullName evidence="2">Uncharacterized protein</fullName>
    </submittedName>
</protein>
<proteinExistence type="predicted"/>
<dbReference type="Proteomes" id="UP000078046">
    <property type="component" value="Unassembled WGS sequence"/>
</dbReference>
<keyword evidence="1" id="KW-0472">Membrane</keyword>
<comment type="caution">
    <text evidence="2">The sequence shown here is derived from an EMBL/GenBank/DDBJ whole genome shotgun (WGS) entry which is preliminary data.</text>
</comment>
<keyword evidence="1" id="KW-1133">Transmembrane helix</keyword>
<dbReference type="EMBL" id="LWCA01000552">
    <property type="protein sequence ID" value="OAF67892.1"/>
    <property type="molecule type" value="Genomic_DNA"/>
</dbReference>
<keyword evidence="1" id="KW-0812">Transmembrane</keyword>
<accession>A0A177B2D6</accession>
<evidence type="ECO:0000313" key="3">
    <source>
        <dbReference type="Proteomes" id="UP000078046"/>
    </source>
</evidence>
<name>A0A177B2D6_9BILA</name>